<dbReference type="InterPro" id="IPR019801">
    <property type="entry name" value="Glyco_hydro_35_CS"/>
</dbReference>
<sequence length="818" mass="89963">MAGSAATASVSYDHKAIIINGQKRILISGSIHYPRSTPEMWPDLIQKSKDGGLDVIQTYVFWNGHEPSPGKYYFEDRYDLVKFIKLVHQAGLYVNLRIGPYVCAEWNFGGFPVWLKYVPGIVFRTDNEPFKAAMQKFTEKIVSMMKAEQLFQSQGGPIILSQIENEFGPVEWEIGAPGKAYTKWAAQMAVGLNTGVPWIMCKQEDAPDPVIDTCNGFYCENFTPNKNYKPKMWTEVWTGWYTEFGGAVPTRPAEDLAFSIARFIQKGGSFVNYYMYHGGTNFGRTAGGPFMATSYDYDAPLDEYGLPREPKWGHLRDLHKAIKSSESALVSAEPSVTSLGNSQEAHVFKSKSGCAAFLANYDTKSSAKVSFGNGQYELPPWSISILPDCKTAVYNTARVRSLDISVYTVQILGSQSSQMKMTPVKSALPWQSFIEESASSDESDTTTLDGLWEQINVTRDTTDYLWYMTDITISPDEGFIKRGESPLLTIYSAGHALHVFINGQLSGTVYGALENPKLTFSQNVKLRSGINKLALLSISVGLPNVGLHFETWNAGVLGPVTLKGLNSGTWDMSRWKWTYKIGLKGEALGLHTVSGSSSVEWAEGPSMAQKQPLTWYKATFNAPPGNGPLALDMSSMGKGQIWINGQSIGRHWPAYTARVIVAIAIMLERTTTRNAEHIVGSPLRDGIMFRGREWGGDPTKISLVERRTSSVCADIFEGQPTLTNSQKLASGKLNRPKAHLWCPPGQVISDIKFASYGLPQGTCGSFQEGSCHAHKSYDAPKRNCIGKQSCSVTVAPEVFGGDPCPGSTKKLSVEAVCS</sequence>
<dbReference type="InterPro" id="IPR043159">
    <property type="entry name" value="Lectin_gal-bd_sf"/>
</dbReference>
<evidence type="ECO:0000256" key="8">
    <source>
        <dbReference type="RuleBase" id="RU003679"/>
    </source>
</evidence>
<feature type="domain" description="SUEL-type lectin" evidence="9">
    <location>
        <begin position="732"/>
        <end position="818"/>
    </location>
</feature>
<dbReference type="GO" id="GO:0030246">
    <property type="term" value="F:carbohydrate binding"/>
    <property type="evidence" value="ECO:0007669"/>
    <property type="project" value="InterPro"/>
</dbReference>
<keyword evidence="6 7" id="KW-0326">Glycosidase</keyword>
<dbReference type="FunFam" id="3.20.20.80:FF:000021">
    <property type="entry name" value="Beta-galactosidase"/>
    <property type="match status" value="1"/>
</dbReference>
<evidence type="ECO:0000256" key="6">
    <source>
        <dbReference type="ARBA" id="ARBA00023295"/>
    </source>
</evidence>
<accession>A0A4Y1RV77</accession>
<dbReference type="SUPFAM" id="SSF51445">
    <property type="entry name" value="(Trans)glycosidases"/>
    <property type="match status" value="1"/>
</dbReference>
<dbReference type="Pfam" id="PF01301">
    <property type="entry name" value="Glyco_hydro_35"/>
    <property type="match status" value="1"/>
</dbReference>
<evidence type="ECO:0000256" key="5">
    <source>
        <dbReference type="ARBA" id="ARBA00022801"/>
    </source>
</evidence>
<gene>
    <name evidence="10" type="ORF">Prudu_020412</name>
</gene>
<keyword evidence="4" id="KW-0732">Signal</keyword>
<dbReference type="InterPro" id="IPR048913">
    <property type="entry name" value="BetaGal_gal-bd"/>
</dbReference>
<dbReference type="Gene3D" id="3.20.20.80">
    <property type="entry name" value="Glycosidases"/>
    <property type="match status" value="1"/>
</dbReference>
<dbReference type="PROSITE" id="PS01182">
    <property type="entry name" value="GLYCOSYL_HYDROL_F35"/>
    <property type="match status" value="1"/>
</dbReference>
<dbReference type="GO" id="GO:0004565">
    <property type="term" value="F:beta-galactosidase activity"/>
    <property type="evidence" value="ECO:0007669"/>
    <property type="project" value="UniProtKB-EC"/>
</dbReference>
<dbReference type="PRINTS" id="PR00742">
    <property type="entry name" value="GLHYDRLASE35"/>
</dbReference>
<dbReference type="FunFam" id="2.60.120.740:FF:000002">
    <property type="entry name" value="Beta-galactosidase"/>
    <property type="match status" value="1"/>
</dbReference>
<dbReference type="FunFam" id="2.60.120.260:FF:000037">
    <property type="entry name" value="Beta-galactosidase"/>
    <property type="match status" value="1"/>
</dbReference>
<dbReference type="InterPro" id="IPR000922">
    <property type="entry name" value="Lectin_gal-bd_dom"/>
</dbReference>
<dbReference type="InterPro" id="IPR017853">
    <property type="entry name" value="GH"/>
</dbReference>
<comment type="similarity">
    <text evidence="2 8">Belongs to the glycosyl hydrolase 35 family.</text>
</comment>
<dbReference type="InterPro" id="IPR001944">
    <property type="entry name" value="Glycoside_Hdrlase_35"/>
</dbReference>
<dbReference type="Gene3D" id="2.60.120.740">
    <property type="match status" value="1"/>
</dbReference>
<dbReference type="GO" id="GO:0005975">
    <property type="term" value="P:carbohydrate metabolic process"/>
    <property type="evidence" value="ECO:0007669"/>
    <property type="project" value="InterPro"/>
</dbReference>
<evidence type="ECO:0000256" key="3">
    <source>
        <dbReference type="ARBA" id="ARBA00012756"/>
    </source>
</evidence>
<dbReference type="PANTHER" id="PTHR23421">
    <property type="entry name" value="BETA-GALACTOSIDASE RELATED"/>
    <property type="match status" value="1"/>
</dbReference>
<evidence type="ECO:0000256" key="4">
    <source>
        <dbReference type="ARBA" id="ARBA00022729"/>
    </source>
</evidence>
<evidence type="ECO:0000259" key="9">
    <source>
        <dbReference type="PROSITE" id="PS50228"/>
    </source>
</evidence>
<dbReference type="Pfam" id="PF17834">
    <property type="entry name" value="GHD"/>
    <property type="match status" value="1"/>
</dbReference>
<dbReference type="SUPFAM" id="SSF49785">
    <property type="entry name" value="Galactose-binding domain-like"/>
    <property type="match status" value="2"/>
</dbReference>
<dbReference type="Pfam" id="PF21467">
    <property type="entry name" value="BetaGal_gal-bd"/>
    <property type="match status" value="2"/>
</dbReference>
<organism evidence="10">
    <name type="scientific">Prunus dulcis</name>
    <name type="common">Almond</name>
    <name type="synonym">Amygdalus dulcis</name>
    <dbReference type="NCBI Taxonomy" id="3755"/>
    <lineage>
        <taxon>Eukaryota</taxon>
        <taxon>Viridiplantae</taxon>
        <taxon>Streptophyta</taxon>
        <taxon>Embryophyta</taxon>
        <taxon>Tracheophyta</taxon>
        <taxon>Spermatophyta</taxon>
        <taxon>Magnoliopsida</taxon>
        <taxon>eudicotyledons</taxon>
        <taxon>Gunneridae</taxon>
        <taxon>Pentapetalae</taxon>
        <taxon>rosids</taxon>
        <taxon>fabids</taxon>
        <taxon>Rosales</taxon>
        <taxon>Rosaceae</taxon>
        <taxon>Amygdaloideae</taxon>
        <taxon>Amygdaleae</taxon>
        <taxon>Prunus</taxon>
    </lineage>
</organism>
<name>A0A4Y1RV77_PRUDU</name>
<evidence type="ECO:0000256" key="1">
    <source>
        <dbReference type="ARBA" id="ARBA00001412"/>
    </source>
</evidence>
<evidence type="ECO:0000313" key="10">
    <source>
        <dbReference type="EMBL" id="BBH08272.1"/>
    </source>
</evidence>
<proteinExistence type="inferred from homology"/>
<dbReference type="EC" id="3.2.1.23" evidence="3 7"/>
<dbReference type="Gene3D" id="2.60.120.260">
    <property type="entry name" value="Galactose-binding domain-like"/>
    <property type="match status" value="2"/>
</dbReference>
<protein>
    <recommendedName>
        <fullName evidence="3 7">Beta-galactosidase</fullName>
        <ecNumber evidence="3 7">3.2.1.23</ecNumber>
    </recommendedName>
</protein>
<dbReference type="AlphaFoldDB" id="A0A4Y1RV77"/>
<keyword evidence="5 7" id="KW-0378">Hydrolase</keyword>
<comment type="catalytic activity">
    <reaction evidence="1 7">
        <text>Hydrolysis of terminal non-reducing beta-D-galactose residues in beta-D-galactosides.</text>
        <dbReference type="EC" id="3.2.1.23"/>
    </reaction>
</comment>
<dbReference type="EMBL" id="AP019303">
    <property type="protein sequence ID" value="BBH08272.1"/>
    <property type="molecule type" value="Genomic_DNA"/>
</dbReference>
<dbReference type="PROSITE" id="PS50228">
    <property type="entry name" value="SUEL_LECTIN"/>
    <property type="match status" value="1"/>
</dbReference>
<dbReference type="CDD" id="cd22842">
    <property type="entry name" value="Gal_Rha_Lectin_BGal"/>
    <property type="match status" value="1"/>
</dbReference>
<dbReference type="InterPro" id="IPR008979">
    <property type="entry name" value="Galactose-bd-like_sf"/>
</dbReference>
<dbReference type="Pfam" id="PF02140">
    <property type="entry name" value="SUEL_Lectin"/>
    <property type="match status" value="1"/>
</dbReference>
<dbReference type="InterPro" id="IPR031330">
    <property type="entry name" value="Gly_Hdrlase_35_cat"/>
</dbReference>
<evidence type="ECO:0000256" key="7">
    <source>
        <dbReference type="RuleBase" id="RU000675"/>
    </source>
</evidence>
<evidence type="ECO:0000256" key="2">
    <source>
        <dbReference type="ARBA" id="ARBA00009809"/>
    </source>
</evidence>
<dbReference type="FunFam" id="2.60.120.260:FF:000061">
    <property type="entry name" value="Beta-galactosidase"/>
    <property type="match status" value="1"/>
</dbReference>
<reference evidence="10" key="1">
    <citation type="journal article" date="2019" name="Science">
        <title>Mutation of a bHLH transcription factor allowed almond domestication.</title>
        <authorList>
            <person name="Sanchez-Perez R."/>
            <person name="Pavan S."/>
            <person name="Mazzeo R."/>
            <person name="Moldovan C."/>
            <person name="Aiese Cigliano R."/>
            <person name="Del Cueto J."/>
            <person name="Ricciardi F."/>
            <person name="Lotti C."/>
            <person name="Ricciardi L."/>
            <person name="Dicenta F."/>
            <person name="Lopez-Marques R.L."/>
            <person name="Lindberg Moller B."/>
        </authorList>
    </citation>
    <scope>NUCLEOTIDE SEQUENCE</scope>
</reference>
<dbReference type="InterPro" id="IPR041392">
    <property type="entry name" value="GHD"/>
</dbReference>
<dbReference type="FunFam" id="2.60.120.260:FF:000142">
    <property type="entry name" value="Beta-galactosidase"/>
    <property type="match status" value="1"/>
</dbReference>